<dbReference type="InterPro" id="IPR049945">
    <property type="entry name" value="AAA_22"/>
</dbReference>
<evidence type="ECO:0000313" key="3">
    <source>
        <dbReference type="EMBL" id="AKH21188.1"/>
    </source>
</evidence>
<reference evidence="3 4" key="1">
    <citation type="journal article" date="2015" name="Genome Announc.">
        <title>Complete Genome Sequence of Sedimenticola thiotaurini Strain SIP-G1, a Polyphosphate- and Polyhydroxyalkanoate-Accumulating Sulfur-Oxidizing Gammaproteobacterium Isolated from Salt Marsh Sediments.</title>
        <authorList>
            <person name="Flood B.E."/>
            <person name="Jones D.S."/>
            <person name="Bailey J.V."/>
        </authorList>
    </citation>
    <scope>NUCLEOTIDE SEQUENCE [LARGE SCALE GENOMIC DNA]</scope>
    <source>
        <strain evidence="3 4">SIP-G1</strain>
    </source>
</reference>
<dbReference type="AlphaFoldDB" id="A0A0F7K2N4"/>
<organism evidence="3 4">
    <name type="scientific">Sedimenticola thiotaurini</name>
    <dbReference type="NCBI Taxonomy" id="1543721"/>
    <lineage>
        <taxon>Bacteria</taxon>
        <taxon>Pseudomonadati</taxon>
        <taxon>Pseudomonadota</taxon>
        <taxon>Gammaproteobacteria</taxon>
        <taxon>Chromatiales</taxon>
        <taxon>Sedimenticolaceae</taxon>
        <taxon>Sedimenticola</taxon>
    </lineage>
</organism>
<feature type="region of interest" description="Disordered" evidence="1">
    <location>
        <begin position="334"/>
        <end position="487"/>
    </location>
</feature>
<evidence type="ECO:0000259" key="2">
    <source>
        <dbReference type="PROSITE" id="PS51724"/>
    </source>
</evidence>
<dbReference type="Gene3D" id="3.40.50.300">
    <property type="entry name" value="P-loop containing nucleotide triphosphate hydrolases"/>
    <property type="match status" value="1"/>
</dbReference>
<dbReference type="PROSITE" id="PS51724">
    <property type="entry name" value="SPOR"/>
    <property type="match status" value="1"/>
</dbReference>
<sequence>MSMEELPADAEERAALFHPHGADPASQVTSTFFSTPELRQRLDLLRHLTDNSEKILLIKGVEGAGKSTLLQQYRILARDEWMVSCLTADPMLQPDQFYSLLFRRFGLIDPTTANINGLLKRFEMLHAAGRLPVIVVDDAHLLPVATLIALFRLFERRPGSRALIRVVLFASPDINNHLQMPQVQAMNLQIIQSLDMPLFDRDQAQAFMEFQLAGEGKQRELKLAAGRLERIIRESAGVPGLLEAQLHTVFADAPESTSSVPVDPAGKRSFDIRTVLTDLPLAVLVGAPLLGLLLILTLVYQDEINQLFGQNGPTPIVDESSNVRTDGLRPLKLPALASNQSPDTGPAPVEQSSLFEDDRPVGMTAVPSVDLPERRQATPLPLPPNPTPENEPESSQAEPDQPPADPVAGADTGLEGVYAPDLSVQPTSKDDAAVVGETESAGNQAADSMAVASPDDGEKGLQDQPQVSQQQNEAPKKLAPGQPVVGSEPIKDEKWILTQRPEAYTLQLVGVQDVAAAKRFISRHQLTGQATYFKTIRAGQPWFSVIYGVYPDRVAAIKGRDSLPTALRKSEPWPRTYASIQAAISQ</sequence>
<dbReference type="Pfam" id="PF13401">
    <property type="entry name" value="AAA_22"/>
    <property type="match status" value="1"/>
</dbReference>
<keyword evidence="4" id="KW-1185">Reference proteome</keyword>
<dbReference type="InterPro" id="IPR027417">
    <property type="entry name" value="P-loop_NTPase"/>
</dbReference>
<dbReference type="Pfam" id="PF05036">
    <property type="entry name" value="SPOR"/>
    <property type="match status" value="1"/>
</dbReference>
<dbReference type="PANTHER" id="PTHR35894:SF1">
    <property type="entry name" value="PHOSPHORIBULOKINASE _ URIDINE KINASE FAMILY"/>
    <property type="match status" value="1"/>
</dbReference>
<dbReference type="RefSeq" id="WP_046860117.1">
    <property type="nucleotide sequence ID" value="NZ_CP011412.1"/>
</dbReference>
<feature type="compositionally biased region" description="Polar residues" evidence="1">
    <location>
        <begin position="463"/>
        <end position="473"/>
    </location>
</feature>
<dbReference type="SUPFAM" id="SSF52540">
    <property type="entry name" value="P-loop containing nucleoside triphosphate hydrolases"/>
    <property type="match status" value="1"/>
</dbReference>
<dbReference type="GO" id="GO:0016887">
    <property type="term" value="F:ATP hydrolysis activity"/>
    <property type="evidence" value="ECO:0007669"/>
    <property type="project" value="InterPro"/>
</dbReference>
<proteinExistence type="predicted"/>
<dbReference type="PANTHER" id="PTHR35894">
    <property type="entry name" value="GENERAL SECRETION PATHWAY PROTEIN A-RELATED"/>
    <property type="match status" value="1"/>
</dbReference>
<dbReference type="InterPro" id="IPR052026">
    <property type="entry name" value="ExeA_AAA_ATPase_DNA-bind"/>
</dbReference>
<dbReference type="Proteomes" id="UP000034410">
    <property type="component" value="Chromosome"/>
</dbReference>
<evidence type="ECO:0000313" key="4">
    <source>
        <dbReference type="Proteomes" id="UP000034410"/>
    </source>
</evidence>
<feature type="compositionally biased region" description="Pro residues" evidence="1">
    <location>
        <begin position="380"/>
        <end position="389"/>
    </location>
</feature>
<evidence type="ECO:0000256" key="1">
    <source>
        <dbReference type="SAM" id="MobiDB-lite"/>
    </source>
</evidence>
<dbReference type="EMBL" id="CP011412">
    <property type="protein sequence ID" value="AKH21188.1"/>
    <property type="molecule type" value="Genomic_DNA"/>
</dbReference>
<protein>
    <recommendedName>
        <fullName evidence="2">SPOR domain-containing protein</fullName>
    </recommendedName>
</protein>
<dbReference type="KEGG" id="seds:AAY24_13390"/>
<name>A0A0F7K2N4_9GAMM</name>
<gene>
    <name evidence="3" type="ORF">AAY24_13390</name>
</gene>
<dbReference type="GO" id="GO:0042834">
    <property type="term" value="F:peptidoglycan binding"/>
    <property type="evidence" value="ECO:0007669"/>
    <property type="project" value="InterPro"/>
</dbReference>
<feature type="domain" description="SPOR" evidence="2">
    <location>
        <begin position="498"/>
        <end position="576"/>
    </location>
</feature>
<dbReference type="InterPro" id="IPR007730">
    <property type="entry name" value="SPOR-like_dom"/>
</dbReference>
<dbReference type="OrthoDB" id="6189127at2"/>
<dbReference type="Gene3D" id="3.30.70.1070">
    <property type="entry name" value="Sporulation related repeat"/>
    <property type="match status" value="1"/>
</dbReference>
<accession>A0A0F7K2N4</accession>
<dbReference type="InterPro" id="IPR036680">
    <property type="entry name" value="SPOR-like_sf"/>
</dbReference>